<feature type="coiled-coil region" evidence="1">
    <location>
        <begin position="1"/>
        <end position="35"/>
    </location>
</feature>
<accession>A0A7I8JVX0</accession>
<sequence>MDEMGNDDEFLSLRIKQLERERDDLQKDVERMCLQQAGPSYLSAATRMHFQRTAGSEEENENLRKKLAACVRDNKNLQEELSEAYRIKGQLADLHAAAVSKNMEVEKQIKFFQSCVASAFAERDSSIIEAEKAKEQWETLSEKLCDYGNRLQELQSSYDGEKKLNSTLQVEMEKLKEQNKIFEEVISKFSEIRESATGCSDSKPLEVKCSTLLNDPSEIWIFGSNGKHGHSNYIASLEEQVATLRESVDSLQKKMRMGMDIERYLRGRVRSLEKKQVQAEDKFRHSLSTLREFLNQQRCSIMTILEEESIEMRSILVELQEEMRLVHMKNDLESLVPTAEEKCNNSEEGTADITSDADYNVMVKDPSVHDISIYRECSSDVLAQVLREKVETLLLLSQEEERHLLERDLNVALQKRIEDLQRSLVQVTSEKVQALVSLAQLKQEYHLLQVNSGGGTKDFAVQERGERLKNLLKRTYLGRWVGRSDRQSEAGLTTMADGSDPSHQKTDHSLDLTRLKAENAALREGIANVDQLASSICRLRLSLLKVIDEARSAAPAEESLAVALDGILREADSVKMVLRSALPISWSAVVEDSQPTVLAEASRSEEVDPTAAVGSEMVELLVLAAELTRDYIVPQVSTPAS</sequence>
<dbReference type="EMBL" id="LR746264">
    <property type="protein sequence ID" value="CAA7387829.1"/>
    <property type="molecule type" value="Genomic_DNA"/>
</dbReference>
<name>A0A7I8JVX0_SPIIN</name>
<protein>
    <submittedName>
        <fullName evidence="3">Uncharacterized protein</fullName>
    </submittedName>
</protein>
<feature type="coiled-coil region" evidence="1">
    <location>
        <begin position="395"/>
        <end position="430"/>
    </location>
</feature>
<dbReference type="Proteomes" id="UP000663760">
    <property type="component" value="Chromosome 1"/>
</dbReference>
<evidence type="ECO:0000313" key="4">
    <source>
        <dbReference type="Proteomes" id="UP000663760"/>
    </source>
</evidence>
<dbReference type="PANTHER" id="PTHR35712:SF1">
    <property type="entry name" value="MYOSIN HEAVY CHAIN-LIKE PROTEIN"/>
    <property type="match status" value="1"/>
</dbReference>
<reference evidence="3" key="1">
    <citation type="submission" date="2020-02" db="EMBL/GenBank/DDBJ databases">
        <authorList>
            <person name="Scholz U."/>
            <person name="Mascher M."/>
            <person name="Fiebig A."/>
        </authorList>
    </citation>
    <scope>NUCLEOTIDE SEQUENCE</scope>
</reference>
<dbReference type="AlphaFoldDB" id="A0A7I8JVX0"/>
<evidence type="ECO:0000313" key="3">
    <source>
        <dbReference type="EMBL" id="CAA7387829.1"/>
    </source>
</evidence>
<proteinExistence type="predicted"/>
<evidence type="ECO:0000256" key="1">
    <source>
        <dbReference type="SAM" id="Coils"/>
    </source>
</evidence>
<feature type="coiled-coil region" evidence="1">
    <location>
        <begin position="158"/>
        <end position="185"/>
    </location>
</feature>
<dbReference type="PANTHER" id="PTHR35712">
    <property type="entry name" value="MYOSIN HEAVY CHAIN-LIKE PROTEIN"/>
    <property type="match status" value="1"/>
</dbReference>
<dbReference type="OrthoDB" id="1719803at2759"/>
<keyword evidence="4" id="KW-1185">Reference proteome</keyword>
<evidence type="ECO:0000313" key="2">
    <source>
        <dbReference type="EMBL" id="CAA2613744.1"/>
    </source>
</evidence>
<gene>
    <name evidence="2" type="ORF">SI7747_01000149</name>
    <name evidence="3" type="ORF">SI8410_01000189</name>
</gene>
<keyword evidence="1" id="KW-0175">Coiled coil</keyword>
<dbReference type="EMBL" id="LR743588">
    <property type="protein sequence ID" value="CAA2613744.1"/>
    <property type="molecule type" value="Genomic_DNA"/>
</dbReference>
<organism evidence="3 4">
    <name type="scientific">Spirodela intermedia</name>
    <name type="common">Intermediate duckweed</name>
    <dbReference type="NCBI Taxonomy" id="51605"/>
    <lineage>
        <taxon>Eukaryota</taxon>
        <taxon>Viridiplantae</taxon>
        <taxon>Streptophyta</taxon>
        <taxon>Embryophyta</taxon>
        <taxon>Tracheophyta</taxon>
        <taxon>Spermatophyta</taxon>
        <taxon>Magnoliopsida</taxon>
        <taxon>Liliopsida</taxon>
        <taxon>Araceae</taxon>
        <taxon>Lemnoideae</taxon>
        <taxon>Spirodela</taxon>
    </lineage>
</organism>